<dbReference type="CDD" id="cd04474">
    <property type="entry name" value="RPA1_DBD_A"/>
    <property type="match status" value="1"/>
</dbReference>
<dbReference type="Pfam" id="PF16900">
    <property type="entry name" value="REPA_OB_2"/>
    <property type="match status" value="1"/>
</dbReference>
<evidence type="ECO:0000256" key="4">
    <source>
        <dbReference type="ARBA" id="ARBA00022833"/>
    </source>
</evidence>
<keyword evidence="3" id="KW-0863">Zinc-finger</keyword>
<proteinExistence type="evidence at transcript level"/>
<feature type="domain" description="Replication protein A OB" evidence="8">
    <location>
        <begin position="150"/>
        <end position="247"/>
    </location>
</feature>
<evidence type="ECO:0000256" key="5">
    <source>
        <dbReference type="ARBA" id="ARBA00023125"/>
    </source>
</evidence>
<dbReference type="CDD" id="cd04475">
    <property type="entry name" value="RPA1_DBD_B"/>
    <property type="match status" value="1"/>
</dbReference>
<protein>
    <submittedName>
        <fullName evidence="9">Replication protein A 70 kDa DNA-binding subunit</fullName>
    </submittedName>
</protein>
<dbReference type="Pfam" id="PF08646">
    <property type="entry name" value="Rep_fac-A_C"/>
    <property type="match status" value="1"/>
</dbReference>
<dbReference type="InterPro" id="IPR031657">
    <property type="entry name" value="REPA_OB_2"/>
</dbReference>
<name>A0A516AGM8_CRYCO</name>
<dbReference type="AlphaFoldDB" id="A0A516AGM8"/>
<sequence>MQQSGMQRQAPSPMKPERGTPSRAPSGIIDIAGLSPYNGKRWMIKGRIVTKSDVRTFNSARGPGQLFKIDITDGPGSEIAATFFGGAVDQFYDFLKLHQVYTFAGGSVKAGNPKWDRTPHVITFDQGANIQAAEDDSNIPGLAYQFKTVAQIMEGPKDITVDLRGLISDVRPCTQITMKDGRARPKRSLLIWDPSMGQAGSGHIEFTIWGPQAEKEDYPTEGPIFIKGARVGEFNNTKSLNSVGNTVVAYERPPAVEPAWVEEILAAWNNAGKPAPPRGASARSATIQELHNENMRLSSPMENGGGGFDPNSGPTALRHALVGTVTTVYTERPPYYPACSQMVDDGKGKQRACNKKLSDEGVDCWRCASGHTCQRPQYRYLLRARLADHTGMVEVSSFDEAGRLLFGCEANDLAALWDDENRNEELQQVLKRPYWKRCNFSVRSQKEVWQDEERVKVSVTDIASENMVRDGKKKLSEILTALSEGSAGGA</sequence>
<organism evidence="9">
    <name type="scientific">Crypthecodinium cohnii</name>
    <name type="common">Dinoflagellate</name>
    <name type="synonym">Glenodinium cohnii</name>
    <dbReference type="NCBI Taxonomy" id="2866"/>
    <lineage>
        <taxon>Eukaryota</taxon>
        <taxon>Sar</taxon>
        <taxon>Alveolata</taxon>
        <taxon>Dinophyceae</taxon>
        <taxon>Gonyaulacales</taxon>
        <taxon>Crypthecodiniaceae</taxon>
        <taxon>Crypthecodinium</taxon>
    </lineage>
</organism>
<keyword evidence="4" id="KW-0862">Zinc</keyword>
<keyword evidence="2" id="KW-0479">Metal-binding</keyword>
<reference evidence="9" key="1">
    <citation type="journal article" date="2019" name="Microorganisms">
        <title>DNA Damage Response Pathways in Dinoflagellates.</title>
        <authorList>
            <person name="Li C."/>
            <person name="Wong J."/>
        </authorList>
    </citation>
    <scope>NUCLEOTIDE SEQUENCE</scope>
</reference>
<feature type="domain" description="Replication factor A C-terminal" evidence="7">
    <location>
        <begin position="322"/>
        <end position="471"/>
    </location>
</feature>
<dbReference type="GO" id="GO:0008270">
    <property type="term" value="F:zinc ion binding"/>
    <property type="evidence" value="ECO:0007669"/>
    <property type="project" value="UniProtKB-KW"/>
</dbReference>
<evidence type="ECO:0000259" key="8">
    <source>
        <dbReference type="Pfam" id="PF16900"/>
    </source>
</evidence>
<dbReference type="CDD" id="cd04476">
    <property type="entry name" value="RPA1_DBD_C"/>
    <property type="match status" value="1"/>
</dbReference>
<evidence type="ECO:0000256" key="2">
    <source>
        <dbReference type="ARBA" id="ARBA00022723"/>
    </source>
</evidence>
<evidence type="ECO:0000256" key="1">
    <source>
        <dbReference type="ARBA" id="ARBA00005690"/>
    </source>
</evidence>
<dbReference type="Gene3D" id="2.40.50.140">
    <property type="entry name" value="Nucleic acid-binding proteins"/>
    <property type="match status" value="3"/>
</dbReference>
<evidence type="ECO:0000259" key="7">
    <source>
        <dbReference type="Pfam" id="PF08646"/>
    </source>
</evidence>
<dbReference type="InterPro" id="IPR012340">
    <property type="entry name" value="NA-bd_OB-fold"/>
</dbReference>
<comment type="similarity">
    <text evidence="1">Belongs to the replication factor A protein 1 family.</text>
</comment>
<feature type="region of interest" description="Disordered" evidence="6">
    <location>
        <begin position="1"/>
        <end position="28"/>
    </location>
</feature>
<accession>A0A516AGM8</accession>
<dbReference type="GO" id="GO:0003677">
    <property type="term" value="F:DNA binding"/>
    <property type="evidence" value="ECO:0007669"/>
    <property type="project" value="UniProtKB-KW"/>
</dbReference>
<dbReference type="InterPro" id="IPR013955">
    <property type="entry name" value="Rep_factor-A_C"/>
</dbReference>
<evidence type="ECO:0000256" key="3">
    <source>
        <dbReference type="ARBA" id="ARBA00022771"/>
    </source>
</evidence>
<keyword evidence="5 9" id="KW-0238">DNA-binding</keyword>
<dbReference type="EMBL" id="MN125999">
    <property type="protein sequence ID" value="QDO16466.1"/>
    <property type="molecule type" value="mRNA"/>
</dbReference>
<dbReference type="SUPFAM" id="SSF50249">
    <property type="entry name" value="Nucleic acid-binding proteins"/>
    <property type="match status" value="3"/>
</dbReference>
<dbReference type="FunFam" id="2.40.50.140:FF:000041">
    <property type="entry name" value="Replication protein A subunit"/>
    <property type="match status" value="1"/>
</dbReference>
<feature type="compositionally biased region" description="Polar residues" evidence="6">
    <location>
        <begin position="1"/>
        <end position="10"/>
    </location>
</feature>
<evidence type="ECO:0000313" key="9">
    <source>
        <dbReference type="EMBL" id="QDO16466.1"/>
    </source>
</evidence>
<dbReference type="InterPro" id="IPR047192">
    <property type="entry name" value="Euk_RPA1_DBD_C"/>
</dbReference>
<evidence type="ECO:0000256" key="6">
    <source>
        <dbReference type="SAM" id="MobiDB-lite"/>
    </source>
</evidence>